<protein>
    <submittedName>
        <fullName evidence="1">Uncharacterized protein</fullName>
    </submittedName>
</protein>
<name>A0A1I1Z0F8_THETY</name>
<evidence type="ECO:0000313" key="1">
    <source>
        <dbReference type="EMBL" id="SDF04710.1"/>
    </source>
</evidence>
<evidence type="ECO:0000313" key="2">
    <source>
        <dbReference type="Proteomes" id="UP000183404"/>
    </source>
</evidence>
<dbReference type="RefSeq" id="WP_003867495.1">
    <property type="nucleotide sequence ID" value="NZ_FNBS01000002.1"/>
</dbReference>
<proteinExistence type="predicted"/>
<accession>A0A1I1Z0F8</accession>
<dbReference type="Proteomes" id="UP000183404">
    <property type="component" value="Unassembled WGS sequence"/>
</dbReference>
<gene>
    <name evidence="1" type="ORF">SAMN04244560_00172</name>
</gene>
<reference evidence="1 2" key="1">
    <citation type="submission" date="2016-10" db="EMBL/GenBank/DDBJ databases">
        <authorList>
            <person name="de Groot N.N."/>
        </authorList>
    </citation>
    <scope>NUCLEOTIDE SEQUENCE [LARGE SCALE GENOMIC DNA]</scope>
    <source>
        <strain evidence="1 2">DSM 569</strain>
    </source>
</reference>
<dbReference type="EMBL" id="FNBS01000002">
    <property type="protein sequence ID" value="SDF04710.1"/>
    <property type="molecule type" value="Genomic_DNA"/>
</dbReference>
<sequence length="47" mass="5469">MTEVHKYSQWLDYANDDLKAAKELLKTYCLCPFAASCRKSFKSLFGF</sequence>
<organism evidence="1 2">
    <name type="scientific">Thermoanaerobacter thermohydrosulfuricus</name>
    <name type="common">Clostridium thermohydrosulfuricum</name>
    <dbReference type="NCBI Taxonomy" id="1516"/>
    <lineage>
        <taxon>Bacteria</taxon>
        <taxon>Bacillati</taxon>
        <taxon>Bacillota</taxon>
        <taxon>Clostridia</taxon>
        <taxon>Thermoanaerobacterales</taxon>
        <taxon>Thermoanaerobacteraceae</taxon>
        <taxon>Thermoanaerobacter</taxon>
    </lineage>
</organism>
<dbReference type="AlphaFoldDB" id="A0A1I1Z0F8"/>